<dbReference type="PROSITE" id="PS50125">
    <property type="entry name" value="GUANYLATE_CYCLASE_2"/>
    <property type="match status" value="2"/>
</dbReference>
<feature type="binding site" evidence="16">
    <location>
        <begin position="943"/>
        <end position="945"/>
    </location>
    <ligand>
        <name>ATP</name>
        <dbReference type="ChEBI" id="CHEBI:30616"/>
    </ligand>
</feature>
<evidence type="ECO:0000256" key="3">
    <source>
        <dbReference type="ARBA" id="ARBA00004141"/>
    </source>
</evidence>
<dbReference type="SUPFAM" id="SSF55073">
    <property type="entry name" value="Nucleotide cyclase"/>
    <property type="match status" value="2"/>
</dbReference>
<dbReference type="GO" id="GO:0006171">
    <property type="term" value="P:cAMP biosynthetic process"/>
    <property type="evidence" value="ECO:0007669"/>
    <property type="project" value="UniProtKB-KW"/>
</dbReference>
<keyword evidence="6 17" id="KW-0479">Metal-binding</keyword>
<dbReference type="AlphaFoldDB" id="A0A9N9SXV4"/>
<dbReference type="CDD" id="cd07302">
    <property type="entry name" value="CHD"/>
    <property type="match status" value="2"/>
</dbReference>
<dbReference type="InterPro" id="IPR029787">
    <property type="entry name" value="Nucleotide_cyclase"/>
</dbReference>
<dbReference type="Gene3D" id="3.30.70.1230">
    <property type="entry name" value="Nucleotide cyclase"/>
    <property type="match status" value="2"/>
</dbReference>
<dbReference type="InterPro" id="IPR001054">
    <property type="entry name" value="A/G_cyclase"/>
</dbReference>
<proteinExistence type="inferred from homology"/>
<evidence type="ECO:0000256" key="18">
    <source>
        <dbReference type="RuleBase" id="RU000405"/>
    </source>
</evidence>
<feature type="transmembrane region" description="Helical" evidence="19">
    <location>
        <begin position="6"/>
        <end position="24"/>
    </location>
</feature>
<evidence type="ECO:0000256" key="15">
    <source>
        <dbReference type="ARBA" id="ARBA00023239"/>
    </source>
</evidence>
<keyword evidence="8 16" id="KW-0547">Nucleotide-binding</keyword>
<evidence type="ECO:0000256" key="11">
    <source>
        <dbReference type="ARBA" id="ARBA00022989"/>
    </source>
</evidence>
<dbReference type="GO" id="GO:0035556">
    <property type="term" value="P:intracellular signal transduction"/>
    <property type="evidence" value="ECO:0007669"/>
    <property type="project" value="InterPro"/>
</dbReference>
<dbReference type="GO" id="GO:0005524">
    <property type="term" value="F:ATP binding"/>
    <property type="evidence" value="ECO:0007669"/>
    <property type="project" value="UniProtKB-KW"/>
</dbReference>
<keyword evidence="9 16" id="KW-0067">ATP-binding</keyword>
<feature type="binding site" evidence="17">
    <location>
        <position position="217"/>
    </location>
    <ligand>
        <name>Mg(2+)</name>
        <dbReference type="ChEBI" id="CHEBI:18420"/>
        <label>2</label>
        <note>catalytic</note>
    </ligand>
</feature>
<feature type="transmembrane region" description="Helical" evidence="19">
    <location>
        <begin position="689"/>
        <end position="708"/>
    </location>
</feature>
<evidence type="ECO:0000256" key="19">
    <source>
        <dbReference type="SAM" id="Phobius"/>
    </source>
</evidence>
<dbReference type="PIRSF" id="PIRSF039050">
    <property type="entry name" value="Ade_cyc"/>
    <property type="match status" value="1"/>
</dbReference>
<keyword evidence="22" id="KW-1185">Reference proteome</keyword>
<dbReference type="InterPro" id="IPR030672">
    <property type="entry name" value="Adcy"/>
</dbReference>
<keyword evidence="15 18" id="KW-0456">Lyase</keyword>
<dbReference type="FunFam" id="3.30.70.1230:FF:000014">
    <property type="entry name" value="adenylate cyclase type 9"/>
    <property type="match status" value="1"/>
</dbReference>
<dbReference type="PROSITE" id="PS00452">
    <property type="entry name" value="GUANYLATE_CYCLASE_1"/>
    <property type="match status" value="2"/>
</dbReference>
<feature type="transmembrane region" description="Helical" evidence="19">
    <location>
        <begin position="728"/>
        <end position="746"/>
    </location>
</feature>
<organism evidence="21 22">
    <name type="scientific">Diabrotica balteata</name>
    <name type="common">Banded cucumber beetle</name>
    <dbReference type="NCBI Taxonomy" id="107213"/>
    <lineage>
        <taxon>Eukaryota</taxon>
        <taxon>Metazoa</taxon>
        <taxon>Ecdysozoa</taxon>
        <taxon>Arthropoda</taxon>
        <taxon>Hexapoda</taxon>
        <taxon>Insecta</taxon>
        <taxon>Pterygota</taxon>
        <taxon>Neoptera</taxon>
        <taxon>Endopterygota</taxon>
        <taxon>Coleoptera</taxon>
        <taxon>Polyphaga</taxon>
        <taxon>Cucujiformia</taxon>
        <taxon>Chrysomeloidea</taxon>
        <taxon>Chrysomelidae</taxon>
        <taxon>Galerucinae</taxon>
        <taxon>Diabroticina</taxon>
        <taxon>Diabroticites</taxon>
        <taxon>Diabrotica</taxon>
    </lineage>
</organism>
<comment type="cofactor">
    <cofactor evidence="2">
        <name>Mn(2+)</name>
        <dbReference type="ChEBI" id="CHEBI:29035"/>
    </cofactor>
</comment>
<comment type="subcellular location">
    <subcellularLocation>
        <location evidence="3">Membrane</location>
        <topology evidence="3">Multi-pass membrane protein</topology>
    </subcellularLocation>
</comment>
<accession>A0A9N9SXV4</accession>
<feature type="binding site" evidence="17">
    <location>
        <position position="260"/>
    </location>
    <ligand>
        <name>Mg(2+)</name>
        <dbReference type="ChEBI" id="CHEBI:18420"/>
        <label>2</label>
        <note>catalytic</note>
    </ligand>
</feature>
<dbReference type="PANTHER" id="PTHR45627:SF12">
    <property type="entry name" value="ADENYLATE CYCLASE TYPE 2"/>
    <property type="match status" value="1"/>
</dbReference>
<evidence type="ECO:0000313" key="21">
    <source>
        <dbReference type="EMBL" id="CAG9831645.1"/>
    </source>
</evidence>
<keyword evidence="7" id="KW-0677">Repeat</keyword>
<dbReference type="InterPro" id="IPR032628">
    <property type="entry name" value="AC_N"/>
</dbReference>
<feature type="binding site" evidence="16">
    <location>
        <begin position="216"/>
        <end position="221"/>
    </location>
    <ligand>
        <name>ATP</name>
        <dbReference type="ChEBI" id="CHEBI:30616"/>
    </ligand>
</feature>
<keyword evidence="17" id="KW-0464">Manganese</keyword>
<keyword evidence="11 19" id="KW-1133">Transmembrane helix</keyword>
<evidence type="ECO:0000256" key="8">
    <source>
        <dbReference type="ARBA" id="ARBA00022741"/>
    </source>
</evidence>
<evidence type="ECO:0000256" key="1">
    <source>
        <dbReference type="ARBA" id="ARBA00001593"/>
    </source>
</evidence>
<dbReference type="InterPro" id="IPR018297">
    <property type="entry name" value="A/G_cyclase_CS"/>
</dbReference>
<reference evidence="21" key="1">
    <citation type="submission" date="2022-01" db="EMBL/GenBank/DDBJ databases">
        <authorList>
            <person name="King R."/>
        </authorList>
    </citation>
    <scope>NUCLEOTIDE SEQUENCE</scope>
</reference>
<sequence length="1009" mass="112961">DLHKSILPVTAMSILTAALILILLASHFPPVLESEAWALLSSLVLTAGVTAAMLLLAGRHAPLPLFALLIAIHTMLPLSRAVAMALATIVTVAHLATSIAYRINDGVITNYIQLIPETVMLISASCTGLYYRHMTEEAHRRTFVGTRTCIESRVKLECEKEQQEQLLLSVIPAYIAAEVKRSIMLKMADACQEHSNRSFHEMYVQRHNNVSILYADIVNFTPLSEQLSASDLVKTLNELFGRFDQIAQDNQCMRIKILGDCYYCVSGLPVSRPNHAYNCVNMGLQMIEAIRFVREATGFNVDMRIGIHTGNVLCGVLGLRKWQFDVWSDDVTLANHMESGGIAGRVHITRATLNQLGDKFQVENGEGASRENYLSDHKIETFLIVPPKKAETEAQNGNLKPRLSNVSERANSICDGNLGLSVPHTRTRPSSKMTKYVECWGADKPFANIAESTLAKNIELTTLAMIESNLLPNRTTCLECKKWWSSEELHPALLWFRNRKQEQEYRGQPDSEFRCYVTCASFLFLAMCIMQITTIPRGIVLFGTLGPTLVVLLIFVYLCWLDGCCGPRPPSDTPIDEPGACSPPGQIVAESRCLRLSIFLVSVTLISACAVLNLVDYNPEIPIPVPLSTTEIPEVDEGNSTQTWNFTSIIPTTAEDIPDIIVVQYVPTYLYSSALVLAAISVFLRMGFLLKLVLMVLSVVVHILIYSYLEFFQEYHDVHDDEFPAIPFEIKTALALSLVVIFFHILDRQIEFTARTDYLWKAKLKVEQDEVETMRGINKILLENILPAHVAEHFLNTRITEDLYHERYSCVAVMFASIPNYKEFYDESDVNKQGLECLRLLNEIICEFDKLLLKPKFSCIEKIKTIGSTYMLASGLRPGKEDSKEASRKEEHIITALVDFAVLLMTSLEQINRDAFQRFKLRVGLNHGPVIAGVVGAQKPQYDIWGNTVNVASRMDSCGLLGKIQTTDVTAEVLMNAGYQCECRGPTYVKGKGTLTTYFVKTPFDDKNH</sequence>
<dbReference type="FunFam" id="3.30.70.1230:FF:000003">
    <property type="entry name" value="Adenylate cyclase"/>
    <property type="match status" value="1"/>
</dbReference>
<dbReference type="SMART" id="SM00044">
    <property type="entry name" value="CYCc"/>
    <property type="match status" value="2"/>
</dbReference>
<feature type="binding site" evidence="17">
    <location>
        <position position="260"/>
    </location>
    <ligand>
        <name>Mg(2+)</name>
        <dbReference type="ChEBI" id="CHEBI:18420"/>
        <label>1</label>
        <note>catalytic</note>
    </ligand>
</feature>
<evidence type="ECO:0000256" key="2">
    <source>
        <dbReference type="ARBA" id="ARBA00001936"/>
    </source>
</evidence>
<dbReference type="PANTHER" id="PTHR45627">
    <property type="entry name" value="ADENYLATE CYCLASE TYPE 1"/>
    <property type="match status" value="1"/>
</dbReference>
<evidence type="ECO:0000313" key="22">
    <source>
        <dbReference type="Proteomes" id="UP001153709"/>
    </source>
</evidence>
<keyword evidence="13 19" id="KW-0472">Membrane</keyword>
<dbReference type="Proteomes" id="UP001153709">
    <property type="component" value="Chromosome 3"/>
</dbReference>
<comment type="similarity">
    <text evidence="18">Belongs to the adenylyl cyclase class-4/guanylyl cyclase family.</text>
</comment>
<evidence type="ECO:0000256" key="6">
    <source>
        <dbReference type="ARBA" id="ARBA00022723"/>
    </source>
</evidence>
<feature type="domain" description="Guanylate cyclase" evidence="20">
    <location>
        <begin position="812"/>
        <end position="956"/>
    </location>
</feature>
<feature type="domain" description="Guanylate cyclase" evidence="20">
    <location>
        <begin position="211"/>
        <end position="338"/>
    </location>
</feature>
<feature type="transmembrane region" description="Helical" evidence="19">
    <location>
        <begin position="596"/>
        <end position="615"/>
    </location>
</feature>
<feature type="binding site" evidence="16">
    <location>
        <position position="864"/>
    </location>
    <ligand>
        <name>ATP</name>
        <dbReference type="ChEBI" id="CHEBI:30616"/>
    </ligand>
</feature>
<dbReference type="GO" id="GO:0004016">
    <property type="term" value="F:adenylate cyclase activity"/>
    <property type="evidence" value="ECO:0007669"/>
    <property type="project" value="UniProtKB-EC"/>
</dbReference>
<keyword evidence="5 19" id="KW-0812">Transmembrane</keyword>
<feature type="binding site" evidence="17">
    <location>
        <position position="216"/>
    </location>
    <ligand>
        <name>Mg(2+)</name>
        <dbReference type="ChEBI" id="CHEBI:18420"/>
        <label>2</label>
        <note>catalytic</note>
    </ligand>
</feature>
<feature type="transmembrane region" description="Helical" evidence="19">
    <location>
        <begin position="668"/>
        <end position="684"/>
    </location>
</feature>
<keyword evidence="10 17" id="KW-0460">Magnesium</keyword>
<feature type="binding site" evidence="16">
    <location>
        <begin position="258"/>
        <end position="260"/>
    </location>
    <ligand>
        <name>ATP</name>
        <dbReference type="ChEBI" id="CHEBI:30616"/>
    </ligand>
</feature>
<evidence type="ECO:0000256" key="10">
    <source>
        <dbReference type="ARBA" id="ARBA00022842"/>
    </source>
</evidence>
<feature type="transmembrane region" description="Helical" evidence="19">
    <location>
        <begin position="513"/>
        <end position="533"/>
    </location>
</feature>
<feature type="non-terminal residue" evidence="21">
    <location>
        <position position="1"/>
    </location>
</feature>
<evidence type="ECO:0000256" key="14">
    <source>
        <dbReference type="ARBA" id="ARBA00023180"/>
    </source>
</evidence>
<comment type="cofactor">
    <cofactor evidence="17">
        <name>Mg(2+)</name>
        <dbReference type="ChEBI" id="CHEBI:18420"/>
    </cofactor>
    <cofactor evidence="17">
        <name>Mn(2+)</name>
        <dbReference type="ChEBI" id="CHEBI:29035"/>
    </cofactor>
    <text evidence="17">Binds 2 magnesium ions per subunit. Is also active with manganese (in vitro).</text>
</comment>
<dbReference type="Pfam" id="PF00211">
    <property type="entry name" value="Guanylate_cyc"/>
    <property type="match status" value="2"/>
</dbReference>
<evidence type="ECO:0000256" key="17">
    <source>
        <dbReference type="PIRSR" id="PIRSR039050-51"/>
    </source>
</evidence>
<evidence type="ECO:0000256" key="4">
    <source>
        <dbReference type="ARBA" id="ARBA00012201"/>
    </source>
</evidence>
<dbReference type="GO" id="GO:0005886">
    <property type="term" value="C:plasma membrane"/>
    <property type="evidence" value="ECO:0007669"/>
    <property type="project" value="InterPro"/>
</dbReference>
<evidence type="ECO:0000256" key="5">
    <source>
        <dbReference type="ARBA" id="ARBA00022692"/>
    </source>
</evidence>
<feature type="binding site" evidence="16">
    <location>
        <position position="990"/>
    </location>
    <ligand>
        <name>ATP</name>
        <dbReference type="ChEBI" id="CHEBI:30616"/>
    </ligand>
</feature>
<feature type="transmembrane region" description="Helical" evidence="19">
    <location>
        <begin position="539"/>
        <end position="560"/>
    </location>
</feature>
<evidence type="ECO:0000256" key="16">
    <source>
        <dbReference type="PIRSR" id="PIRSR039050-50"/>
    </source>
</evidence>
<feature type="binding site" evidence="17">
    <location>
        <position position="216"/>
    </location>
    <ligand>
        <name>Mg(2+)</name>
        <dbReference type="ChEBI" id="CHEBI:18420"/>
        <label>1</label>
        <note>catalytic</note>
    </ligand>
</feature>
<dbReference type="GO" id="GO:0007189">
    <property type="term" value="P:adenylate cyclase-activating G protein-coupled receptor signaling pathway"/>
    <property type="evidence" value="ECO:0007669"/>
    <property type="project" value="TreeGrafter"/>
</dbReference>
<evidence type="ECO:0000256" key="7">
    <source>
        <dbReference type="ARBA" id="ARBA00022737"/>
    </source>
</evidence>
<feature type="transmembrane region" description="Helical" evidence="19">
    <location>
        <begin position="85"/>
        <end position="104"/>
    </location>
</feature>
<dbReference type="Pfam" id="PF16214">
    <property type="entry name" value="AC_N"/>
    <property type="match status" value="1"/>
</dbReference>
<evidence type="ECO:0000256" key="12">
    <source>
        <dbReference type="ARBA" id="ARBA00022998"/>
    </source>
</evidence>
<dbReference type="EMBL" id="OU898278">
    <property type="protein sequence ID" value="CAG9831645.1"/>
    <property type="molecule type" value="Genomic_DNA"/>
</dbReference>
<protein>
    <recommendedName>
        <fullName evidence="4">adenylate cyclase</fullName>
        <ecNumber evidence="4">4.6.1.1</ecNumber>
    </recommendedName>
</protein>
<name>A0A9N9SXV4_DIABA</name>
<keyword evidence="12" id="KW-0115">cAMP biosynthesis</keyword>
<dbReference type="GO" id="GO:0007193">
    <property type="term" value="P:adenylate cyclase-inhibiting G protein-coupled receptor signaling pathway"/>
    <property type="evidence" value="ECO:0007669"/>
    <property type="project" value="TreeGrafter"/>
</dbReference>
<feature type="binding site" evidence="16">
    <location>
        <begin position="950"/>
        <end position="954"/>
    </location>
    <ligand>
        <name>ATP</name>
        <dbReference type="ChEBI" id="CHEBI:30616"/>
    </ligand>
</feature>
<evidence type="ECO:0000259" key="20">
    <source>
        <dbReference type="PROSITE" id="PS50125"/>
    </source>
</evidence>
<evidence type="ECO:0000256" key="13">
    <source>
        <dbReference type="ARBA" id="ARBA00023136"/>
    </source>
</evidence>
<keyword evidence="14" id="KW-0325">Glycoprotein</keyword>
<dbReference type="OrthoDB" id="10261550at2759"/>
<comment type="catalytic activity">
    <reaction evidence="1">
        <text>ATP = 3',5'-cyclic AMP + diphosphate</text>
        <dbReference type="Rhea" id="RHEA:15389"/>
        <dbReference type="ChEBI" id="CHEBI:30616"/>
        <dbReference type="ChEBI" id="CHEBI:33019"/>
        <dbReference type="ChEBI" id="CHEBI:58165"/>
        <dbReference type="EC" id="4.6.1.1"/>
    </reaction>
</comment>
<gene>
    <name evidence="21" type="ORF">DIABBA_LOCUS5218</name>
</gene>
<feature type="transmembrane region" description="Helical" evidence="19">
    <location>
        <begin position="36"/>
        <end position="55"/>
    </location>
</feature>
<evidence type="ECO:0000256" key="9">
    <source>
        <dbReference type="ARBA" id="ARBA00022840"/>
    </source>
</evidence>
<dbReference type="GO" id="GO:0046872">
    <property type="term" value="F:metal ion binding"/>
    <property type="evidence" value="ECO:0007669"/>
    <property type="project" value="UniProtKB-KW"/>
</dbReference>
<dbReference type="EC" id="4.6.1.1" evidence="4"/>
<feature type="binding site" evidence="16">
    <location>
        <position position="304"/>
    </location>
    <ligand>
        <name>ATP</name>
        <dbReference type="ChEBI" id="CHEBI:30616"/>
    </ligand>
</feature>